<dbReference type="GO" id="GO:0003700">
    <property type="term" value="F:DNA-binding transcription factor activity"/>
    <property type="evidence" value="ECO:0007669"/>
    <property type="project" value="InterPro"/>
</dbReference>
<comment type="caution">
    <text evidence="1">The sequence shown here is derived from an EMBL/GenBank/DDBJ whole genome shotgun (WGS) entry which is preliminary data.</text>
</comment>
<reference evidence="1" key="1">
    <citation type="journal article" date="2015" name="Nature">
        <title>Complex archaea that bridge the gap between prokaryotes and eukaryotes.</title>
        <authorList>
            <person name="Spang A."/>
            <person name="Saw J.H."/>
            <person name="Jorgensen S.L."/>
            <person name="Zaremba-Niedzwiedzka K."/>
            <person name="Martijn J."/>
            <person name="Lind A.E."/>
            <person name="van Eijk R."/>
            <person name="Schleper C."/>
            <person name="Guy L."/>
            <person name="Ettema T.J."/>
        </authorList>
    </citation>
    <scope>NUCLEOTIDE SEQUENCE</scope>
</reference>
<dbReference type="SUPFAM" id="SSF54171">
    <property type="entry name" value="DNA-binding domain"/>
    <property type="match status" value="1"/>
</dbReference>
<sequence length="38" mass="4375">TLGAFSDEKEAAFIYNVAAKKHHKEFAYLNYIEPMEVV</sequence>
<dbReference type="InterPro" id="IPR036955">
    <property type="entry name" value="AP2/ERF_dom_sf"/>
</dbReference>
<dbReference type="Gene3D" id="3.30.730.10">
    <property type="entry name" value="AP2/ERF domain"/>
    <property type="match status" value="1"/>
</dbReference>
<evidence type="ECO:0000313" key="1">
    <source>
        <dbReference type="EMBL" id="KKL65477.1"/>
    </source>
</evidence>
<organism evidence="1">
    <name type="scientific">marine sediment metagenome</name>
    <dbReference type="NCBI Taxonomy" id="412755"/>
    <lineage>
        <taxon>unclassified sequences</taxon>
        <taxon>metagenomes</taxon>
        <taxon>ecological metagenomes</taxon>
    </lineage>
</organism>
<proteinExistence type="predicted"/>
<dbReference type="EMBL" id="LAZR01027516">
    <property type="protein sequence ID" value="KKL65477.1"/>
    <property type="molecule type" value="Genomic_DNA"/>
</dbReference>
<dbReference type="InterPro" id="IPR016177">
    <property type="entry name" value="DNA-bd_dom_sf"/>
</dbReference>
<dbReference type="AlphaFoldDB" id="A0A0F9GQV7"/>
<evidence type="ECO:0008006" key="2">
    <source>
        <dbReference type="Google" id="ProtNLM"/>
    </source>
</evidence>
<accession>A0A0F9GQV7</accession>
<name>A0A0F9GQV7_9ZZZZ</name>
<feature type="non-terminal residue" evidence="1">
    <location>
        <position position="1"/>
    </location>
</feature>
<protein>
    <recommendedName>
        <fullName evidence="2">AP2/ERF domain-containing protein</fullName>
    </recommendedName>
</protein>
<dbReference type="GO" id="GO:0003677">
    <property type="term" value="F:DNA binding"/>
    <property type="evidence" value="ECO:0007669"/>
    <property type="project" value="InterPro"/>
</dbReference>
<gene>
    <name evidence="1" type="ORF">LCGC14_2154550</name>
</gene>